<proteinExistence type="predicted"/>
<dbReference type="Proteomes" id="UP000244856">
    <property type="component" value="Unassembled WGS sequence"/>
</dbReference>
<accession>A0AA45BZ54</accession>
<organism evidence="1 2">
    <name type="scientific">Cronobacter sakazakii</name>
    <name type="common">Enterobacter sakazakii</name>
    <dbReference type="NCBI Taxonomy" id="28141"/>
    <lineage>
        <taxon>Bacteria</taxon>
        <taxon>Pseudomonadati</taxon>
        <taxon>Pseudomonadota</taxon>
        <taxon>Gammaproteobacteria</taxon>
        <taxon>Enterobacterales</taxon>
        <taxon>Enterobacteriaceae</taxon>
        <taxon>Cronobacter</taxon>
    </lineage>
</organism>
<comment type="caution">
    <text evidence="1">The sequence shown here is derived from an EMBL/GenBank/DDBJ whole genome shotgun (WGS) entry which is preliminary data.</text>
</comment>
<sequence>MQVDVAIYMEPMLFSRKPEFLAGSNGDVLNLEYINDEKLALHLLFGQQLPEQYLVWSDFFAEITSELFLDPLYKESQEAIKKQMMISKGDALKENIRKRKAYLLKKKMGFAENKKYEGFISEVSDEAIYMLSMVSTQRYINGIVPGSPLEEIYEIFKAGSMPCGVKKDKDIVVFNPVVLK</sequence>
<evidence type="ECO:0000313" key="1">
    <source>
        <dbReference type="EMBL" id="PUW02567.1"/>
    </source>
</evidence>
<name>A0AA45BZ54_CROSK</name>
<dbReference type="AlphaFoldDB" id="A0AA45BZ54"/>
<dbReference type="RefSeq" id="WP_080321218.1">
    <property type="nucleotide sequence ID" value="NZ_CP078110.1"/>
</dbReference>
<dbReference type="EMBL" id="NCTU01000013">
    <property type="protein sequence ID" value="PUW02567.1"/>
    <property type="molecule type" value="Genomic_DNA"/>
</dbReference>
<gene>
    <name evidence="1" type="ORF">B7T07_17765</name>
</gene>
<protein>
    <submittedName>
        <fullName evidence="1">Uncharacterized protein</fullName>
    </submittedName>
</protein>
<evidence type="ECO:0000313" key="2">
    <source>
        <dbReference type="Proteomes" id="UP000244856"/>
    </source>
</evidence>
<reference evidence="1 2" key="1">
    <citation type="submission" date="2017-04" db="EMBL/GenBank/DDBJ databases">
        <title>Cronobacter sakazakii, ST83 Lineage Isolates.</title>
        <authorList>
            <person name="Chase H."/>
            <person name="Tall B."/>
            <person name="Gopinath G."/>
            <person name="Lehner A."/>
        </authorList>
    </citation>
    <scope>NUCLEOTIDE SEQUENCE [LARGE SCALE GENOMIC DNA]</scope>
    <source>
        <strain evidence="1 2">MOD1_Comp15</strain>
    </source>
</reference>